<reference evidence="2 3" key="1">
    <citation type="journal article" date="2016" name="Genome Announc.">
        <title>Complete Genome Sequence of Methylobacterium populi P-1M, Isolated from Pink-Pigmented Household Biofilm.</title>
        <authorList>
            <person name="Morohoshi T."/>
            <person name="Ikeda T."/>
        </authorList>
    </citation>
    <scope>NUCLEOTIDE SEQUENCE [LARGE SCALE GENOMIC DNA]</scope>
    <source>
        <strain evidence="2 3">P-1M</strain>
    </source>
</reference>
<organism evidence="2 3">
    <name type="scientific">Methylorubrum populi</name>
    <dbReference type="NCBI Taxonomy" id="223967"/>
    <lineage>
        <taxon>Bacteria</taxon>
        <taxon>Pseudomonadati</taxon>
        <taxon>Pseudomonadota</taxon>
        <taxon>Alphaproteobacteria</taxon>
        <taxon>Hyphomicrobiales</taxon>
        <taxon>Methylobacteriaceae</taxon>
        <taxon>Methylorubrum</taxon>
    </lineage>
</organism>
<evidence type="ECO:0000313" key="3">
    <source>
        <dbReference type="Proteomes" id="UP000218288"/>
    </source>
</evidence>
<name>A0A160PFS5_9HYPH</name>
<dbReference type="Proteomes" id="UP000218288">
    <property type="component" value="Chromosome"/>
</dbReference>
<evidence type="ECO:0000256" key="1">
    <source>
        <dbReference type="SAM" id="MobiDB-lite"/>
    </source>
</evidence>
<sequence>MAGATSQSGAAVGTQAASGKAVSARAVSATAGLRKVSIASDPERGLAAALGGADRRTGRGGRGRG</sequence>
<feature type="region of interest" description="Disordered" evidence="1">
    <location>
        <begin position="1"/>
        <end position="24"/>
    </location>
</feature>
<dbReference type="EMBL" id="AP014809">
    <property type="protein sequence ID" value="BAU91435.1"/>
    <property type="molecule type" value="Genomic_DNA"/>
</dbReference>
<evidence type="ECO:0000313" key="2">
    <source>
        <dbReference type="EMBL" id="BAU91435.1"/>
    </source>
</evidence>
<dbReference type="AlphaFoldDB" id="A0A160PFS5"/>
<feature type="region of interest" description="Disordered" evidence="1">
    <location>
        <begin position="44"/>
        <end position="65"/>
    </location>
</feature>
<proteinExistence type="predicted"/>
<gene>
    <name evidence="2" type="ORF">MPPM_2830</name>
</gene>
<accession>A0A160PFS5</accession>
<protein>
    <submittedName>
        <fullName evidence="2">Uncharacterized protein</fullName>
    </submittedName>
</protein>